<dbReference type="InterPro" id="IPR045597">
    <property type="entry name" value="DUF6458"/>
</dbReference>
<sequence length="91" mass="10097">MGIGASILLIAVGAILTFALNVSIGWLDLDVVGWIMMLAGAIGLFMTTVIWGPRRRTVVTRDHTPIVDERPVVTPDRSVERERIVERDTRI</sequence>
<dbReference type="Proteomes" id="UP000612899">
    <property type="component" value="Unassembled WGS sequence"/>
</dbReference>
<organism evidence="3 4">
    <name type="scientific">Rhizocola hellebori</name>
    <dbReference type="NCBI Taxonomy" id="1392758"/>
    <lineage>
        <taxon>Bacteria</taxon>
        <taxon>Bacillati</taxon>
        <taxon>Actinomycetota</taxon>
        <taxon>Actinomycetes</taxon>
        <taxon>Micromonosporales</taxon>
        <taxon>Micromonosporaceae</taxon>
        <taxon>Rhizocola</taxon>
    </lineage>
</organism>
<evidence type="ECO:0000313" key="3">
    <source>
        <dbReference type="EMBL" id="GIH04508.1"/>
    </source>
</evidence>
<evidence type="ECO:0000259" key="2">
    <source>
        <dbReference type="Pfam" id="PF20059"/>
    </source>
</evidence>
<feature type="domain" description="DUF6458" evidence="2">
    <location>
        <begin position="1"/>
        <end position="63"/>
    </location>
</feature>
<feature type="transmembrane region" description="Helical" evidence="1">
    <location>
        <begin position="32"/>
        <end position="51"/>
    </location>
</feature>
<accession>A0A8J3Q762</accession>
<keyword evidence="4" id="KW-1185">Reference proteome</keyword>
<comment type="caution">
    <text evidence="3">The sequence shown here is derived from an EMBL/GenBank/DDBJ whole genome shotgun (WGS) entry which is preliminary data.</text>
</comment>
<keyword evidence="1" id="KW-1133">Transmembrane helix</keyword>
<proteinExistence type="predicted"/>
<name>A0A8J3Q762_9ACTN</name>
<dbReference type="EMBL" id="BONY01000013">
    <property type="protein sequence ID" value="GIH04508.1"/>
    <property type="molecule type" value="Genomic_DNA"/>
</dbReference>
<dbReference type="AlphaFoldDB" id="A0A8J3Q762"/>
<evidence type="ECO:0000313" key="4">
    <source>
        <dbReference type="Proteomes" id="UP000612899"/>
    </source>
</evidence>
<protein>
    <submittedName>
        <fullName evidence="3">Membrane protein</fullName>
    </submittedName>
</protein>
<dbReference type="RefSeq" id="WP_203908389.1">
    <property type="nucleotide sequence ID" value="NZ_BONY01000013.1"/>
</dbReference>
<feature type="transmembrane region" description="Helical" evidence="1">
    <location>
        <begin position="7"/>
        <end position="26"/>
    </location>
</feature>
<reference evidence="3" key="1">
    <citation type="submission" date="2021-01" db="EMBL/GenBank/DDBJ databases">
        <title>Whole genome shotgun sequence of Rhizocola hellebori NBRC 109834.</title>
        <authorList>
            <person name="Komaki H."/>
            <person name="Tamura T."/>
        </authorList>
    </citation>
    <scope>NUCLEOTIDE SEQUENCE</scope>
    <source>
        <strain evidence="3">NBRC 109834</strain>
    </source>
</reference>
<evidence type="ECO:0000256" key="1">
    <source>
        <dbReference type="SAM" id="Phobius"/>
    </source>
</evidence>
<gene>
    <name evidence="3" type="ORF">Rhe02_25750</name>
</gene>
<keyword evidence="1" id="KW-0812">Transmembrane</keyword>
<keyword evidence="1" id="KW-0472">Membrane</keyword>
<dbReference type="Pfam" id="PF20059">
    <property type="entry name" value="DUF6458"/>
    <property type="match status" value="1"/>
</dbReference>